<proteinExistence type="predicted"/>
<name>A0AAU3I5N3_9ACTN</name>
<feature type="region of interest" description="Disordered" evidence="1">
    <location>
        <begin position="1"/>
        <end position="27"/>
    </location>
</feature>
<sequence>MDRHRRRLLRAEPRPAEPRPAGPRRQARALKATATLSNGQAVEVTELAPRNDRDLVLARLAAPAIGIAAVINSRSWQGGCFGAAATETRTGAVSARIDDLGNWVQETVHRPVVQRDFYGDGRSDAMMVYRHADTSIAFYSSLADSAGDFGEFTVGYTVPARSWDWRR</sequence>
<dbReference type="EMBL" id="CP109546">
    <property type="protein sequence ID" value="WTZ12474.1"/>
    <property type="molecule type" value="Genomic_DNA"/>
</dbReference>
<dbReference type="AlphaFoldDB" id="A0AAU3I5N3"/>
<protein>
    <submittedName>
        <fullName evidence="2">Uncharacterized protein</fullName>
    </submittedName>
</protein>
<gene>
    <name evidence="2" type="ORF">OG699_33510</name>
</gene>
<accession>A0AAU3I5N3</accession>
<evidence type="ECO:0000256" key="1">
    <source>
        <dbReference type="SAM" id="MobiDB-lite"/>
    </source>
</evidence>
<organism evidence="2">
    <name type="scientific">Streptomyces sp. NBC_01393</name>
    <dbReference type="NCBI Taxonomy" id="2903851"/>
    <lineage>
        <taxon>Bacteria</taxon>
        <taxon>Bacillati</taxon>
        <taxon>Actinomycetota</taxon>
        <taxon>Actinomycetes</taxon>
        <taxon>Kitasatosporales</taxon>
        <taxon>Streptomycetaceae</taxon>
        <taxon>Streptomyces</taxon>
    </lineage>
</organism>
<dbReference type="Gene3D" id="2.40.128.340">
    <property type="match status" value="1"/>
</dbReference>
<feature type="compositionally biased region" description="Basic and acidic residues" evidence="1">
    <location>
        <begin position="1"/>
        <end position="17"/>
    </location>
</feature>
<reference evidence="2" key="1">
    <citation type="submission" date="2022-10" db="EMBL/GenBank/DDBJ databases">
        <title>The complete genomes of actinobacterial strains from the NBC collection.</title>
        <authorList>
            <person name="Joergensen T.S."/>
            <person name="Alvarez Arevalo M."/>
            <person name="Sterndorff E.B."/>
            <person name="Faurdal D."/>
            <person name="Vuksanovic O."/>
            <person name="Mourched A.-S."/>
            <person name="Charusanti P."/>
            <person name="Shaw S."/>
            <person name="Blin K."/>
            <person name="Weber T."/>
        </authorList>
    </citation>
    <scope>NUCLEOTIDE SEQUENCE</scope>
    <source>
        <strain evidence="2">NBC_01393</strain>
    </source>
</reference>
<evidence type="ECO:0000313" key="2">
    <source>
        <dbReference type="EMBL" id="WTZ12474.1"/>
    </source>
</evidence>